<dbReference type="AlphaFoldDB" id="A0A9Q1K5A5"/>
<dbReference type="InterPro" id="IPR027482">
    <property type="entry name" value="Sec1-like_dom2"/>
</dbReference>
<dbReference type="Gene3D" id="3.40.50.1910">
    <property type="match status" value="2"/>
</dbReference>
<accession>A0A9Q1K5A5</accession>
<dbReference type="PANTHER" id="PTHR11679">
    <property type="entry name" value="VESICLE PROTEIN SORTING-ASSOCIATED"/>
    <property type="match status" value="1"/>
</dbReference>
<comment type="caution">
    <text evidence="3">The sequence shown here is derived from an EMBL/GenBank/DDBJ whole genome shotgun (WGS) entry which is preliminary data.</text>
</comment>
<evidence type="ECO:0000256" key="1">
    <source>
        <dbReference type="ARBA" id="ARBA00009884"/>
    </source>
</evidence>
<dbReference type="GO" id="GO:0016192">
    <property type="term" value="P:vesicle-mediated transport"/>
    <property type="evidence" value="ECO:0007669"/>
    <property type="project" value="InterPro"/>
</dbReference>
<comment type="similarity">
    <text evidence="1">Belongs to the STXBP/unc-18/SEC1 family.</text>
</comment>
<dbReference type="Proteomes" id="UP001153076">
    <property type="component" value="Unassembled WGS sequence"/>
</dbReference>
<gene>
    <name evidence="3" type="ORF">Cgig2_027591</name>
</gene>
<dbReference type="InterPro" id="IPR001619">
    <property type="entry name" value="Sec1-like"/>
</dbReference>
<keyword evidence="4" id="KW-1185">Reference proteome</keyword>
<dbReference type="SUPFAM" id="SSF56815">
    <property type="entry name" value="Sec1/munc18-like (SM) proteins"/>
    <property type="match status" value="2"/>
</dbReference>
<dbReference type="OrthoDB" id="2228at2759"/>
<evidence type="ECO:0000313" key="3">
    <source>
        <dbReference type="EMBL" id="KAJ8437516.1"/>
    </source>
</evidence>
<dbReference type="EMBL" id="JAKOGI010000296">
    <property type="protein sequence ID" value="KAJ8437516.1"/>
    <property type="molecule type" value="Genomic_DNA"/>
</dbReference>
<evidence type="ECO:0000256" key="2">
    <source>
        <dbReference type="SAM" id="MobiDB-lite"/>
    </source>
</evidence>
<proteinExistence type="inferred from homology"/>
<feature type="compositionally biased region" description="Basic and acidic residues" evidence="2">
    <location>
        <begin position="1"/>
        <end position="12"/>
    </location>
</feature>
<evidence type="ECO:0000313" key="4">
    <source>
        <dbReference type="Proteomes" id="UP001153076"/>
    </source>
</evidence>
<dbReference type="Gene3D" id="1.25.40.60">
    <property type="match status" value="1"/>
</dbReference>
<organism evidence="3 4">
    <name type="scientific">Carnegiea gigantea</name>
    <dbReference type="NCBI Taxonomy" id="171969"/>
    <lineage>
        <taxon>Eukaryota</taxon>
        <taxon>Viridiplantae</taxon>
        <taxon>Streptophyta</taxon>
        <taxon>Embryophyta</taxon>
        <taxon>Tracheophyta</taxon>
        <taxon>Spermatophyta</taxon>
        <taxon>Magnoliopsida</taxon>
        <taxon>eudicotyledons</taxon>
        <taxon>Gunneridae</taxon>
        <taxon>Pentapetalae</taxon>
        <taxon>Caryophyllales</taxon>
        <taxon>Cactineae</taxon>
        <taxon>Cactaceae</taxon>
        <taxon>Cactoideae</taxon>
        <taxon>Echinocereeae</taxon>
        <taxon>Carnegiea</taxon>
    </lineage>
</organism>
<dbReference type="InterPro" id="IPR036045">
    <property type="entry name" value="Sec1-like_sf"/>
</dbReference>
<sequence length="348" mass="39364">MEWTEDRIEKPRSGPVQARPLARLSSDDMDAVKNMRLLAAPSETKKSSIGGFALNFDKKKKHGVRKERSGEETPWQLSRFYPTIEELVEKLSKGELPKDEYPCMNEPSPTIHETTHPAAVPYPVAQSMRSRRTPTWARPRYSNGGYSSNSVLRHASSDFRKMGRRIFVFIVGGATRSELRACHELTRKLKREVILGSSSIDDPAQFITELVEKLSKGELPKDEYPCMNEPSPTIHETTHPAAIQYPVAKSMRSRRTPTWARPCYSNGGYSRNSVLRHASSNFRKMGRRIFVFIVGSATRSELRACHELTRKLKREVILGSSSIDDPAQFITKLKLLSASELSLDDLET</sequence>
<protein>
    <submittedName>
        <fullName evidence="3">Uncharacterized protein</fullName>
    </submittedName>
</protein>
<dbReference type="Pfam" id="PF00995">
    <property type="entry name" value="Sec1"/>
    <property type="match status" value="1"/>
</dbReference>
<reference evidence="3" key="1">
    <citation type="submission" date="2022-04" db="EMBL/GenBank/DDBJ databases">
        <title>Carnegiea gigantea Genome sequencing and assembly v2.</title>
        <authorList>
            <person name="Copetti D."/>
            <person name="Sanderson M.J."/>
            <person name="Burquez A."/>
            <person name="Wojciechowski M.F."/>
        </authorList>
    </citation>
    <scope>NUCLEOTIDE SEQUENCE</scope>
    <source>
        <strain evidence="3">SGP5-SGP5p</strain>
        <tissue evidence="3">Aerial part</tissue>
    </source>
</reference>
<name>A0A9Q1K5A5_9CARY</name>
<feature type="region of interest" description="Disordered" evidence="2">
    <location>
        <begin position="1"/>
        <end position="30"/>
    </location>
</feature>